<gene>
    <name evidence="18" type="ORF">JR316_011202</name>
</gene>
<dbReference type="PROSITE" id="PS00178">
    <property type="entry name" value="AA_TRNA_LIGASE_I"/>
    <property type="match status" value="1"/>
</dbReference>
<dbReference type="InterPro" id="IPR009008">
    <property type="entry name" value="Val/Leu/Ile-tRNA-synth_edit"/>
</dbReference>
<comment type="catalytic activity">
    <reaction evidence="13">
        <text>tRNA(Val) + L-valine + ATP = L-valyl-tRNA(Val) + AMP + diphosphate</text>
        <dbReference type="Rhea" id="RHEA:10704"/>
        <dbReference type="Rhea" id="RHEA-COMP:9672"/>
        <dbReference type="Rhea" id="RHEA-COMP:9708"/>
        <dbReference type="ChEBI" id="CHEBI:30616"/>
        <dbReference type="ChEBI" id="CHEBI:33019"/>
        <dbReference type="ChEBI" id="CHEBI:57762"/>
        <dbReference type="ChEBI" id="CHEBI:78442"/>
        <dbReference type="ChEBI" id="CHEBI:78537"/>
        <dbReference type="ChEBI" id="CHEBI:456215"/>
        <dbReference type="EC" id="6.1.1.9"/>
    </reaction>
</comment>
<evidence type="ECO:0000259" key="16">
    <source>
        <dbReference type="Pfam" id="PF00133"/>
    </source>
</evidence>
<dbReference type="HAMAP" id="MF_02004">
    <property type="entry name" value="Val_tRNA_synth_type1"/>
    <property type="match status" value="1"/>
</dbReference>
<dbReference type="SUPFAM" id="SSF50677">
    <property type="entry name" value="ValRS/IleRS/LeuRS editing domain"/>
    <property type="match status" value="1"/>
</dbReference>
<feature type="domain" description="Methionyl/Valyl/Leucyl/Isoleucyl-tRNA synthetase anticodon-binding" evidence="17">
    <location>
        <begin position="797"/>
        <end position="943"/>
    </location>
</feature>
<dbReference type="SUPFAM" id="SSF47323">
    <property type="entry name" value="Anticodon-binding domain of a subclass of class I aminoacyl-tRNA synthetases"/>
    <property type="match status" value="1"/>
</dbReference>
<dbReference type="GO" id="GO:0005524">
    <property type="term" value="F:ATP binding"/>
    <property type="evidence" value="ECO:0007669"/>
    <property type="project" value="UniProtKB-KW"/>
</dbReference>
<dbReference type="FunFam" id="3.40.50.620:FF:000078">
    <property type="entry name" value="Valine--tRNA ligase, mitochondrial"/>
    <property type="match status" value="1"/>
</dbReference>
<evidence type="ECO:0000256" key="3">
    <source>
        <dbReference type="ARBA" id="ARBA00005594"/>
    </source>
</evidence>
<dbReference type="Gene3D" id="3.90.740.10">
    <property type="entry name" value="Valyl/Leucyl/Isoleucyl-tRNA synthetase, editing domain"/>
    <property type="match status" value="1"/>
</dbReference>
<dbReference type="InterPro" id="IPR033705">
    <property type="entry name" value="Anticodon_Ia_Val"/>
</dbReference>
<evidence type="ECO:0000256" key="5">
    <source>
        <dbReference type="ARBA" id="ARBA00022490"/>
    </source>
</evidence>
<dbReference type="Pfam" id="PF00133">
    <property type="entry name" value="tRNA-synt_1"/>
    <property type="match status" value="1"/>
</dbReference>
<sequence>MSDSAVTPASAPAPAPPAEAAAAPIDPNNVRDPNSKSAAKKEAKRLEKEAKLAAKAAKAPAAPAKPKGEKKEKEKEKEKEVEQPFVNTTPKGEKKDLSQPMAAGYNPLAVEAAWYDWWSAQGFFKPEYVLPTTPLAPGAPDTRDTFVIPAPPPNVTGSLHIGHGLTVAIQDGLVRWNRMRGRRTLFAPGFDHAGISTQSVVEKRLLKKEGKTRHDLGRERFLETVMDWKNEYQGRITNQLHRLGGSYDWDRVAFTMDENLSKAVIETFCRLHEDGIIYRANRLVNWCVKLNTTLSNLEVDQKELEGRTLLNVPGYDPKEKFEFGVLTSFAYEIEGSDERIVIATTRPETMLGDTAIAVHPDDTRYKHLHGKFVKHPFIPTRRIPIIADTLADMEFGTGAVKITPAHDPNDYEVGKRHNLEFVNILNDDGTINANGGSAFAGMKRFHARVEVVKRLKDLGLYVEQKDNKMQIPVCSKSGDIIEPMLKPQWWVNCQPLADEAIKRTRAGELIINPKQSENEWYRWLENIQDWCISRQLWWGHRCPAYFVRFADGLNPDGKTAQDQSDGASWVVGRTREEAEARAREIAKGREFVLEQDEDVLDTWFSSGLWPFSIMGWPQKTLDLERFYPSSLLETGWDILFFWVARMVMLGAYLTNSMPFKEVYCHAMIRDAHGRKMSKSLGNVIDPIDVIQGLGLEELHKKLEEGNLDEKEVAKAKAGQKKDFPRGIPQCGTDALRFALCAYSGGGRDINLEILRVEGYRKFCNKIFNATKFAMLKLDEEFVPQPSLKPTGNESLVEKWILHKLNVAAKEINAQLEERNFMSATNAVYNFWLYELCDVYIEAMKPMTDESAPAATRKSAQQTLYTCLDSGLRLLHPFMPFVTEELWQRLPRMPNDPTPSIMVAQFPVNDDAFVFEEAEKQFDLVFSTLKAARSLAASYTLQSDIQFFIQVKSEEEEALFTPQTATIVALSKGCKSAKVVRDAADIPAGCGSAVVTPSIIVHVLVRGLVDLDNEIAKCDKKLDLAKMNLQKVVKLESQPEYKETVPANVRAANTDKRKTLEAEIATLETSRNMFAQLK</sequence>
<dbReference type="FunFam" id="3.40.50.620:FF:000020">
    <property type="entry name" value="Valine--tRNA ligase, mitochondrial"/>
    <property type="match status" value="1"/>
</dbReference>
<dbReference type="GO" id="GO:0005739">
    <property type="term" value="C:mitochondrion"/>
    <property type="evidence" value="ECO:0007669"/>
    <property type="project" value="UniProtKB-SubCell"/>
</dbReference>
<keyword evidence="5" id="KW-0963">Cytoplasm</keyword>
<feature type="domain" description="Aminoacyl-tRNA synthetase class Ia" evidence="16">
    <location>
        <begin position="114"/>
        <end position="751"/>
    </location>
</feature>
<dbReference type="InterPro" id="IPR013155">
    <property type="entry name" value="M/V/L/I-tRNA-synth_anticd-bd"/>
</dbReference>
<evidence type="ECO:0000256" key="14">
    <source>
        <dbReference type="RuleBase" id="RU363035"/>
    </source>
</evidence>
<feature type="compositionally biased region" description="Low complexity" evidence="15">
    <location>
        <begin position="53"/>
        <end position="65"/>
    </location>
</feature>
<dbReference type="EC" id="6.1.1.9" evidence="4"/>
<evidence type="ECO:0000256" key="13">
    <source>
        <dbReference type="ARBA" id="ARBA00047552"/>
    </source>
</evidence>
<dbReference type="InterPro" id="IPR037118">
    <property type="entry name" value="Val-tRNA_synth_C_sf"/>
</dbReference>
<protein>
    <recommendedName>
        <fullName evidence="12">Valine--tRNA ligase, mitochondrial</fullName>
        <ecNumber evidence="4">6.1.1.9</ecNumber>
    </recommendedName>
    <alternativeName>
        <fullName evidence="11">Valyl-tRNA synthetase</fullName>
    </alternativeName>
</protein>
<organism evidence="18">
    <name type="scientific">Psilocybe cubensis</name>
    <name type="common">Psychedelic mushroom</name>
    <name type="synonym">Stropharia cubensis</name>
    <dbReference type="NCBI Taxonomy" id="181762"/>
    <lineage>
        <taxon>Eukaryota</taxon>
        <taxon>Fungi</taxon>
        <taxon>Dikarya</taxon>
        <taxon>Basidiomycota</taxon>
        <taxon>Agaricomycotina</taxon>
        <taxon>Agaricomycetes</taxon>
        <taxon>Agaricomycetidae</taxon>
        <taxon>Agaricales</taxon>
        <taxon>Agaricineae</taxon>
        <taxon>Strophariaceae</taxon>
        <taxon>Psilocybe</taxon>
    </lineage>
</organism>
<comment type="similarity">
    <text evidence="3 14">Belongs to the class-I aminoacyl-tRNA synthetase family.</text>
</comment>
<dbReference type="InterPro" id="IPR009080">
    <property type="entry name" value="tRNAsynth_Ia_anticodon-bd"/>
</dbReference>
<dbReference type="SUPFAM" id="SSF52374">
    <property type="entry name" value="Nucleotidylyl transferase"/>
    <property type="match status" value="1"/>
</dbReference>
<dbReference type="CDD" id="cd07962">
    <property type="entry name" value="Anticodon_Ia_Val"/>
    <property type="match status" value="1"/>
</dbReference>
<dbReference type="GO" id="GO:0004832">
    <property type="term" value="F:valine-tRNA ligase activity"/>
    <property type="evidence" value="ECO:0007669"/>
    <property type="project" value="UniProtKB-EC"/>
</dbReference>
<dbReference type="GO" id="GO:0005829">
    <property type="term" value="C:cytosol"/>
    <property type="evidence" value="ECO:0007669"/>
    <property type="project" value="TreeGrafter"/>
</dbReference>
<keyword evidence="10 14" id="KW-0030">Aminoacyl-tRNA synthetase</keyword>
<dbReference type="PANTHER" id="PTHR11946:SF109">
    <property type="entry name" value="VALINE--TRNA LIGASE"/>
    <property type="match status" value="1"/>
</dbReference>
<evidence type="ECO:0000256" key="9">
    <source>
        <dbReference type="ARBA" id="ARBA00022917"/>
    </source>
</evidence>
<comment type="caution">
    <text evidence="18">The sequence shown here is derived from an EMBL/GenBank/DDBJ whole genome shotgun (WGS) entry which is preliminary data.</text>
</comment>
<dbReference type="InterPro" id="IPR001412">
    <property type="entry name" value="aa-tRNA-synth_I_CS"/>
</dbReference>
<evidence type="ECO:0000256" key="6">
    <source>
        <dbReference type="ARBA" id="ARBA00022598"/>
    </source>
</evidence>
<feature type="compositionally biased region" description="Basic and acidic residues" evidence="15">
    <location>
        <begin position="66"/>
        <end position="82"/>
    </location>
</feature>
<evidence type="ECO:0000256" key="10">
    <source>
        <dbReference type="ARBA" id="ARBA00023146"/>
    </source>
</evidence>
<dbReference type="InterPro" id="IPR014729">
    <property type="entry name" value="Rossmann-like_a/b/a_fold"/>
</dbReference>
<evidence type="ECO:0000256" key="7">
    <source>
        <dbReference type="ARBA" id="ARBA00022741"/>
    </source>
</evidence>
<evidence type="ECO:0000256" key="12">
    <source>
        <dbReference type="ARBA" id="ARBA00040837"/>
    </source>
</evidence>
<evidence type="ECO:0000256" key="2">
    <source>
        <dbReference type="ARBA" id="ARBA00004496"/>
    </source>
</evidence>
<dbReference type="PANTHER" id="PTHR11946">
    <property type="entry name" value="VALYL-TRNA SYNTHETASES"/>
    <property type="match status" value="1"/>
</dbReference>
<evidence type="ECO:0000259" key="17">
    <source>
        <dbReference type="Pfam" id="PF08264"/>
    </source>
</evidence>
<keyword evidence="7 14" id="KW-0547">Nucleotide-binding</keyword>
<feature type="region of interest" description="Disordered" evidence="15">
    <location>
        <begin position="1"/>
        <end position="98"/>
    </location>
</feature>
<dbReference type="EMBL" id="JAFIQS010000013">
    <property type="protein sequence ID" value="KAG5164005.1"/>
    <property type="molecule type" value="Genomic_DNA"/>
</dbReference>
<dbReference type="GO" id="GO:0002161">
    <property type="term" value="F:aminoacyl-tRNA deacylase activity"/>
    <property type="evidence" value="ECO:0007669"/>
    <property type="project" value="InterPro"/>
</dbReference>
<dbReference type="FunFam" id="1.10.730.10:FF:000009">
    <property type="entry name" value="Valine--tRNA ligase, mitochondrial"/>
    <property type="match status" value="1"/>
</dbReference>
<feature type="compositionally biased region" description="Basic and acidic residues" evidence="15">
    <location>
        <begin position="39"/>
        <end position="52"/>
    </location>
</feature>
<evidence type="ECO:0000256" key="4">
    <source>
        <dbReference type="ARBA" id="ARBA00013169"/>
    </source>
</evidence>
<dbReference type="NCBIfam" id="NF004349">
    <property type="entry name" value="PRK05729.1"/>
    <property type="match status" value="1"/>
</dbReference>
<comment type="subcellular location">
    <subcellularLocation>
        <location evidence="2">Cytoplasm</location>
    </subcellularLocation>
    <subcellularLocation>
        <location evidence="1">Mitochondrion</location>
    </subcellularLocation>
</comment>
<evidence type="ECO:0000256" key="15">
    <source>
        <dbReference type="SAM" id="MobiDB-lite"/>
    </source>
</evidence>
<dbReference type="Gene3D" id="3.40.50.620">
    <property type="entry name" value="HUPs"/>
    <property type="match status" value="2"/>
</dbReference>
<dbReference type="InterPro" id="IPR002300">
    <property type="entry name" value="aa-tRNA-synth_Ia"/>
</dbReference>
<dbReference type="OrthoDB" id="629407at2759"/>
<evidence type="ECO:0000256" key="1">
    <source>
        <dbReference type="ARBA" id="ARBA00004173"/>
    </source>
</evidence>
<accession>A0A8H7XLY5</accession>
<evidence type="ECO:0000256" key="8">
    <source>
        <dbReference type="ARBA" id="ARBA00022840"/>
    </source>
</evidence>
<keyword evidence="8 14" id="KW-0067">ATP-binding</keyword>
<dbReference type="Gene3D" id="1.10.287.380">
    <property type="entry name" value="Valyl-tRNA synthetase, C-terminal domain"/>
    <property type="match status" value="1"/>
</dbReference>
<proteinExistence type="inferred from homology"/>
<dbReference type="GO" id="GO:0006438">
    <property type="term" value="P:valyl-tRNA aminoacylation"/>
    <property type="evidence" value="ECO:0007669"/>
    <property type="project" value="InterPro"/>
</dbReference>
<dbReference type="NCBIfam" id="TIGR00422">
    <property type="entry name" value="valS"/>
    <property type="match status" value="1"/>
</dbReference>
<dbReference type="Pfam" id="PF08264">
    <property type="entry name" value="Anticodon_1"/>
    <property type="match status" value="1"/>
</dbReference>
<dbReference type="Gene3D" id="1.10.730.10">
    <property type="entry name" value="Isoleucyl-tRNA Synthetase, Domain 1"/>
    <property type="match status" value="1"/>
</dbReference>
<reference evidence="18" key="1">
    <citation type="submission" date="2021-02" db="EMBL/GenBank/DDBJ databases">
        <title>Psilocybe cubensis genome.</title>
        <authorList>
            <person name="Mckernan K.J."/>
            <person name="Crawford S."/>
            <person name="Trippe A."/>
            <person name="Kane L.T."/>
            <person name="Mclaughlin S."/>
        </authorList>
    </citation>
    <scope>NUCLEOTIDE SEQUENCE [LARGE SCALE GENOMIC DNA]</scope>
    <source>
        <strain evidence="18">MGC-MH-2018</strain>
    </source>
</reference>
<keyword evidence="6 14" id="KW-0436">Ligase</keyword>
<evidence type="ECO:0000313" key="18">
    <source>
        <dbReference type="EMBL" id="KAG5164005.1"/>
    </source>
</evidence>
<dbReference type="CDD" id="cd00817">
    <property type="entry name" value="ValRS_core"/>
    <property type="match status" value="1"/>
</dbReference>
<dbReference type="FunFam" id="3.90.740.10:FF:000005">
    <property type="entry name" value="Valine--tRNA ligase, mitochondrial"/>
    <property type="match status" value="1"/>
</dbReference>
<dbReference type="PRINTS" id="PR00986">
    <property type="entry name" value="TRNASYNTHVAL"/>
</dbReference>
<dbReference type="AlphaFoldDB" id="A0A8H7XLY5"/>
<keyword evidence="9 14" id="KW-0648">Protein biosynthesis</keyword>
<name>A0A8H7XLY5_PSICU</name>
<dbReference type="InterPro" id="IPR002303">
    <property type="entry name" value="Valyl-tRNA_ligase"/>
</dbReference>
<evidence type="ECO:0000256" key="11">
    <source>
        <dbReference type="ARBA" id="ARBA00029936"/>
    </source>
</evidence>